<feature type="compositionally biased region" description="Low complexity" evidence="1">
    <location>
        <begin position="84"/>
        <end position="94"/>
    </location>
</feature>
<reference evidence="2" key="1">
    <citation type="journal article" date="2011" name="Invest. Ophthalmol. Vis. Sci.">
        <title>Full-length transcriptome analysis of human retina-derived cell lines ARPE-19 and Y79 using the vector-capping method.</title>
        <authorList>
            <person name="Oshikawa M."/>
            <person name="Tsutsui C."/>
            <person name="Ikegami T."/>
            <person name="Fuchida Y."/>
            <person name="Matsubara M."/>
            <person name="Toyama S."/>
            <person name="Usami R."/>
            <person name="Ohtoko K."/>
            <person name="Kato S."/>
        </authorList>
    </citation>
    <scope>NUCLEOTIDE SEQUENCE</scope>
</reference>
<name>F1T0J5_HUMAN</name>
<organism evidence="2">
    <name type="scientific">Homo sapiens</name>
    <name type="common">Human</name>
    <dbReference type="NCBI Taxonomy" id="9606"/>
    <lineage>
        <taxon>Eukaryota</taxon>
        <taxon>Metazoa</taxon>
        <taxon>Chordata</taxon>
        <taxon>Craniata</taxon>
        <taxon>Vertebrata</taxon>
        <taxon>Euteleostomi</taxon>
        <taxon>Mammalia</taxon>
        <taxon>Eutheria</taxon>
        <taxon>Euarchontoglires</taxon>
        <taxon>Primates</taxon>
        <taxon>Haplorrhini</taxon>
        <taxon>Catarrhini</taxon>
        <taxon>Hominidae</taxon>
        <taxon>Homo</taxon>
    </lineage>
</organism>
<feature type="compositionally biased region" description="Basic residues" evidence="1">
    <location>
        <begin position="27"/>
        <end position="36"/>
    </location>
</feature>
<evidence type="ECO:0000313" key="2">
    <source>
        <dbReference type="EMBL" id="BAJ84069.1"/>
    </source>
</evidence>
<feature type="region of interest" description="Disordered" evidence="1">
    <location>
        <begin position="1"/>
        <end position="103"/>
    </location>
</feature>
<proteinExistence type="evidence at transcript level"/>
<dbReference type="EMBL" id="AB593131">
    <property type="protein sequence ID" value="BAJ84071.1"/>
    <property type="molecule type" value="mRNA"/>
</dbReference>
<protein>
    <submittedName>
        <fullName evidence="2">Retinoblastoma-specific gene 2</fullName>
    </submittedName>
</protein>
<dbReference type="EMBL" id="AB593130">
    <property type="protein sequence ID" value="BAJ84070.1"/>
    <property type="molecule type" value="mRNA"/>
</dbReference>
<gene>
    <name evidence="2" type="primary">RBSG2</name>
</gene>
<evidence type="ECO:0000256" key="1">
    <source>
        <dbReference type="SAM" id="MobiDB-lite"/>
    </source>
</evidence>
<dbReference type="AlphaFoldDB" id="F1T0J5"/>
<accession>F1T0J5</accession>
<sequence length="115" mass="12286">MGDPRCPGERVCVTSPASGSRSERSARRSGRTRFRPARAWGEPCDLPAPQGQKRGLRPPPAPAPYPRGRTQNQTSGRGPHPDPRQAGGRPARAADLGRRETLGRGAVCGLWAAAR</sequence>
<dbReference type="EMBL" id="AB593129">
    <property type="protein sequence ID" value="BAJ84069.1"/>
    <property type="molecule type" value="mRNA"/>
</dbReference>